<name>G3N8H5_GASAC</name>
<dbReference type="AlphaFoldDB" id="G3N8H5"/>
<dbReference type="InterPro" id="IPR029625">
    <property type="entry name" value="FAM169"/>
</dbReference>
<organism evidence="1">
    <name type="scientific">Gasterosteus aculeatus</name>
    <name type="common">Three-spined stickleback</name>
    <dbReference type="NCBI Taxonomy" id="69293"/>
    <lineage>
        <taxon>Eukaryota</taxon>
        <taxon>Metazoa</taxon>
        <taxon>Chordata</taxon>
        <taxon>Craniata</taxon>
        <taxon>Vertebrata</taxon>
        <taxon>Euteleostomi</taxon>
        <taxon>Actinopterygii</taxon>
        <taxon>Neopterygii</taxon>
        <taxon>Teleostei</taxon>
        <taxon>Neoteleostei</taxon>
        <taxon>Acanthomorphata</taxon>
        <taxon>Eupercaria</taxon>
        <taxon>Perciformes</taxon>
        <taxon>Cottioidei</taxon>
        <taxon>Gasterosteales</taxon>
        <taxon>Gasterosteidae</taxon>
        <taxon>Gasterosteus</taxon>
    </lineage>
</organism>
<reference evidence="1" key="1">
    <citation type="submission" date="2006-01" db="EMBL/GenBank/DDBJ databases">
        <authorList>
            <person name="Lindblad-Toh K."/>
            <person name="Mauceli E."/>
            <person name="Grabherr M."/>
            <person name="Chang J.L."/>
            <person name="Lander E.S."/>
        </authorList>
    </citation>
    <scope>NUCLEOTIDE SEQUENCE [LARGE SCALE GENOMIC DNA]</scope>
</reference>
<dbReference type="Ensembl" id="ENSGACT00000001611.1">
    <property type="protein sequence ID" value="ENSGACP00000001610.1"/>
    <property type="gene ID" value="ENSGACG00000001240.1"/>
</dbReference>
<dbReference type="PANTHER" id="PTHR22442">
    <property type="match status" value="1"/>
</dbReference>
<proteinExistence type="predicted"/>
<dbReference type="eggNOG" id="ENOG502QPRQ">
    <property type="taxonomic scope" value="Eukaryota"/>
</dbReference>
<evidence type="ECO:0000313" key="1">
    <source>
        <dbReference type="Ensembl" id="ENSGACP00000001610.1"/>
    </source>
</evidence>
<dbReference type="OMA" id="SRKMETH"/>
<protein>
    <submittedName>
        <fullName evidence="1">Uncharacterized protein</fullName>
    </submittedName>
</protein>
<dbReference type="STRING" id="69293.ENSGACP00000001610"/>
<accession>G3N8H5</accession>
<sequence>VVGRPPSPLPLTVGMKFPVDLLAGVSQAELERLAHNYMEDLLYSNPDSPEHLVLSDSTQVTINISSVGFTPLYGSSDRLTVLALFSPSNPFTAVALFLLDRWWTVDDILKTADPTRGGTVEVRGGCLLALVSITFFLFVCF</sequence>
<reference evidence="1" key="2">
    <citation type="submission" date="2024-04" db="UniProtKB">
        <authorList>
            <consortium name="Ensembl"/>
        </authorList>
    </citation>
    <scope>IDENTIFICATION</scope>
</reference>
<dbReference type="InParanoid" id="G3N8H5"/>
<dbReference type="Bgee" id="ENSGACG00000001240">
    <property type="expression patterns" value="Expressed in intestinal epithelial cell and 9 other cell types or tissues"/>
</dbReference>
<dbReference type="PANTHER" id="PTHR22442:SF3">
    <property type="entry name" value="SOLUBLE LAMIN-ASSOCIATED PROTEIN OF 75 KDA"/>
    <property type="match status" value="1"/>
</dbReference>